<dbReference type="CDD" id="cd17493">
    <property type="entry name" value="toxin_TenpN"/>
    <property type="match status" value="1"/>
</dbReference>
<accession>A0ABR7F1G9</accession>
<evidence type="ECO:0000313" key="1">
    <source>
        <dbReference type="EMBL" id="MBC5667433.1"/>
    </source>
</evidence>
<dbReference type="EMBL" id="JACOOZ010000003">
    <property type="protein sequence ID" value="MBC5667433.1"/>
    <property type="molecule type" value="Genomic_DNA"/>
</dbReference>
<protein>
    <submittedName>
        <fullName evidence="1">Uncharacterized protein</fullName>
    </submittedName>
</protein>
<dbReference type="RefSeq" id="WP_186840214.1">
    <property type="nucleotide sequence ID" value="NZ_JACOOZ010000003.1"/>
</dbReference>
<proteinExistence type="predicted"/>
<organism evidence="1 2">
    <name type="scientific">Eubacterium segne</name>
    <dbReference type="NCBI Taxonomy" id="2763045"/>
    <lineage>
        <taxon>Bacteria</taxon>
        <taxon>Bacillati</taxon>
        <taxon>Bacillota</taxon>
        <taxon>Clostridia</taxon>
        <taxon>Eubacteriales</taxon>
        <taxon>Eubacteriaceae</taxon>
        <taxon>Eubacterium</taxon>
    </lineage>
</organism>
<dbReference type="NCBIfam" id="NF047358">
    <property type="entry name" value="TenpIN"/>
    <property type="match status" value="1"/>
</dbReference>
<reference evidence="1 2" key="1">
    <citation type="submission" date="2020-08" db="EMBL/GenBank/DDBJ databases">
        <title>Genome public.</title>
        <authorList>
            <person name="Liu C."/>
            <person name="Sun Q."/>
        </authorList>
    </citation>
    <scope>NUCLEOTIDE SEQUENCE [LARGE SCALE GENOMIC DNA]</scope>
    <source>
        <strain evidence="1 2">BX4</strain>
    </source>
</reference>
<evidence type="ECO:0000313" key="2">
    <source>
        <dbReference type="Proteomes" id="UP000597877"/>
    </source>
</evidence>
<comment type="caution">
    <text evidence="1">The sequence shown here is derived from an EMBL/GenBank/DDBJ whole genome shotgun (WGS) entry which is preliminary data.</text>
</comment>
<name>A0ABR7F1G9_9FIRM</name>
<dbReference type="Proteomes" id="UP000597877">
    <property type="component" value="Unassembled WGS sequence"/>
</dbReference>
<gene>
    <name evidence="1" type="ORF">H8S00_05470</name>
</gene>
<dbReference type="InterPro" id="IPR049929">
    <property type="entry name" value="TenpN-like"/>
</dbReference>
<keyword evidence="2" id="KW-1185">Reference proteome</keyword>
<sequence length="151" mass="18113">MLFTRLSEKFYNDYPSDQYPEMMLKENRPYTQVITEVNGLKFAVPLRSDISHRTDVLWTDKQAKHGLDFTKAVLILDDEYISDKRAYIRDKEYQHLLGKERRVKEKMEKCIGNYKKAKENIEEEHNAEYCGFSTLQYFEEYIYPDTNKDTN</sequence>